<comment type="function">
    <text evidence="4">Component of the ribosome.</text>
</comment>
<evidence type="ECO:0000256" key="1">
    <source>
        <dbReference type="ARBA" id="ARBA00007337"/>
    </source>
</evidence>
<feature type="domain" description="Transposase Tc1-like" evidence="6">
    <location>
        <begin position="68"/>
        <end position="136"/>
    </location>
</feature>
<dbReference type="PRINTS" id="PR00881">
    <property type="entry name" value="L7ARS6FAMILY"/>
</dbReference>
<comment type="caution">
    <text evidence="7">The sequence shown here is derived from an EMBL/GenBank/DDBJ whole genome shotgun (WGS) entry which is preliminary data.</text>
</comment>
<dbReference type="AlphaFoldDB" id="A0AAV7JW10"/>
<dbReference type="SUPFAM" id="SSF55315">
    <property type="entry name" value="L30e-like"/>
    <property type="match status" value="1"/>
</dbReference>
<reference evidence="7 8" key="1">
    <citation type="journal article" date="2023" name="BMC Biol.">
        <title>The compact genome of the sponge Oopsacas minuta (Hexactinellida) is lacking key metazoan core genes.</title>
        <authorList>
            <person name="Santini S."/>
            <person name="Schenkelaars Q."/>
            <person name="Jourda C."/>
            <person name="Duchesne M."/>
            <person name="Belahbib H."/>
            <person name="Rocher C."/>
            <person name="Selva M."/>
            <person name="Riesgo A."/>
            <person name="Vervoort M."/>
            <person name="Leys S.P."/>
            <person name="Kodjabachian L."/>
            <person name="Le Bivic A."/>
            <person name="Borchiellini C."/>
            <person name="Claverie J.M."/>
            <person name="Renard E."/>
        </authorList>
    </citation>
    <scope>NUCLEOTIDE SEQUENCE [LARGE SCALE GENOMIC DNA]</scope>
    <source>
        <strain evidence="7">SPO-2</strain>
    </source>
</reference>
<feature type="domain" description="Ribosomal protein eL8/eL30/eS12/Gadd45" evidence="5">
    <location>
        <begin position="200"/>
        <end position="283"/>
    </location>
</feature>
<evidence type="ECO:0000256" key="3">
    <source>
        <dbReference type="ARBA" id="ARBA00023274"/>
    </source>
</evidence>
<evidence type="ECO:0000256" key="2">
    <source>
        <dbReference type="ARBA" id="ARBA00022980"/>
    </source>
</evidence>
<keyword evidence="2 4" id="KW-0689">Ribosomal protein</keyword>
<organism evidence="7 8">
    <name type="scientific">Oopsacas minuta</name>
    <dbReference type="NCBI Taxonomy" id="111878"/>
    <lineage>
        <taxon>Eukaryota</taxon>
        <taxon>Metazoa</taxon>
        <taxon>Porifera</taxon>
        <taxon>Hexactinellida</taxon>
        <taxon>Hexasterophora</taxon>
        <taxon>Lyssacinosida</taxon>
        <taxon>Leucopsacidae</taxon>
        <taxon>Oopsacas</taxon>
    </lineage>
</organism>
<evidence type="ECO:0000259" key="6">
    <source>
        <dbReference type="Pfam" id="PF01498"/>
    </source>
</evidence>
<dbReference type="PANTHER" id="PTHR23105">
    <property type="entry name" value="RIBOSOMAL PROTEIN L7AE FAMILY MEMBER"/>
    <property type="match status" value="1"/>
</dbReference>
<dbReference type="GO" id="GO:0003677">
    <property type="term" value="F:DNA binding"/>
    <property type="evidence" value="ECO:0007669"/>
    <property type="project" value="InterPro"/>
</dbReference>
<evidence type="ECO:0000313" key="7">
    <source>
        <dbReference type="EMBL" id="KAI6653106.1"/>
    </source>
</evidence>
<dbReference type="InterPro" id="IPR029064">
    <property type="entry name" value="Ribosomal_eL30-like_sf"/>
</dbReference>
<dbReference type="InterPro" id="IPR001921">
    <property type="entry name" value="Ribosomal_eL8_euk"/>
</dbReference>
<dbReference type="Pfam" id="PF01498">
    <property type="entry name" value="HTH_Tnp_Tc3_2"/>
    <property type="match status" value="1"/>
</dbReference>
<dbReference type="Pfam" id="PF01248">
    <property type="entry name" value="Ribosomal_L7Ae"/>
    <property type="match status" value="1"/>
</dbReference>
<dbReference type="GO" id="GO:0015074">
    <property type="term" value="P:DNA integration"/>
    <property type="evidence" value="ECO:0007669"/>
    <property type="project" value="InterPro"/>
</dbReference>
<dbReference type="PROSITE" id="PS01082">
    <property type="entry name" value="RIBOSOMAL_L7AE"/>
    <property type="match status" value="1"/>
</dbReference>
<dbReference type="GO" id="GO:0022625">
    <property type="term" value="C:cytosolic large ribosomal subunit"/>
    <property type="evidence" value="ECO:0007669"/>
    <property type="project" value="UniProtKB-UniRule"/>
</dbReference>
<evidence type="ECO:0000313" key="8">
    <source>
        <dbReference type="Proteomes" id="UP001165289"/>
    </source>
</evidence>
<proteinExistence type="inferred from homology"/>
<dbReference type="GO" id="GO:0003723">
    <property type="term" value="F:RNA binding"/>
    <property type="evidence" value="ECO:0007669"/>
    <property type="project" value="UniProtKB-UniRule"/>
</dbReference>
<gene>
    <name evidence="7" type="ORF">LOD99_3942</name>
</gene>
<dbReference type="Proteomes" id="UP001165289">
    <property type="component" value="Unassembled WGS sequence"/>
</dbReference>
<name>A0AAV7JW10_9METZ</name>
<dbReference type="InterPro" id="IPR050257">
    <property type="entry name" value="eL8/uL1-like"/>
</dbReference>
<keyword evidence="3 4" id="KW-0687">Ribonucleoprotein</keyword>
<comment type="similarity">
    <text evidence="1 4">Belongs to the eukaryotic ribosomal protein eL8 family.</text>
</comment>
<dbReference type="InterPro" id="IPR018492">
    <property type="entry name" value="Ribosomal_eL8/Nhp2"/>
</dbReference>
<evidence type="ECO:0000256" key="4">
    <source>
        <dbReference type="RuleBase" id="RU367042"/>
    </source>
</evidence>
<protein>
    <recommendedName>
        <fullName evidence="4">60S ribosomal protein L7a</fullName>
    </recommendedName>
</protein>
<dbReference type="PRINTS" id="PR00882">
    <property type="entry name" value="RIBOSOMALL7A"/>
</dbReference>
<accession>A0AAV7JW10</accession>
<dbReference type="GO" id="GO:0042254">
    <property type="term" value="P:ribosome biogenesis"/>
    <property type="evidence" value="ECO:0007669"/>
    <property type="project" value="InterPro"/>
</dbReference>
<dbReference type="FunFam" id="3.30.1330.30:FF:000003">
    <property type="entry name" value="60S ribosomal protein L7a"/>
    <property type="match status" value="1"/>
</dbReference>
<dbReference type="Gene3D" id="3.30.1330.30">
    <property type="match status" value="1"/>
</dbReference>
<dbReference type="GO" id="GO:0006313">
    <property type="term" value="P:DNA transposition"/>
    <property type="evidence" value="ECO:0007669"/>
    <property type="project" value="InterPro"/>
</dbReference>
<dbReference type="InterPro" id="IPR004037">
    <property type="entry name" value="Ribosomal_eL8-like_CS"/>
</dbReference>
<dbReference type="InterPro" id="IPR004038">
    <property type="entry name" value="Ribosomal_eL8/eL30/eS12/Gad45"/>
</dbReference>
<evidence type="ECO:0000259" key="5">
    <source>
        <dbReference type="Pfam" id="PF01248"/>
    </source>
</evidence>
<dbReference type="EMBL" id="JAKMXF010000295">
    <property type="protein sequence ID" value="KAI6653106.1"/>
    <property type="molecule type" value="Genomic_DNA"/>
</dbReference>
<sequence length="334" mass="38446">MVKEYSISLRRVVGMLPGGLTQKMEASKLSINIRAIGRWWKLFQSRYSLENQTGRGRKSSVPKAAMIIISKSTGRRLQSTPKLSRNLKSHGYSILSTTIYRYLTKTKGVKSFKQQSEPLLTEKQRNSRLCFCKERSNWTAKDWRKVPPAIHQFTQSLQKQTVNQLFRLLHKYRPDTRKQKRLRLLGQAHAVVEGHKKHLMKKPTLLKFGINHVTTLIEEKKAKLVLIAHDVNPIELIVWLPALCRKMNVPYCIIKGKARLGQLVNMKTATTIALTDVRTEDKALLNTIIDSVTTDFNDRADEIRKHWGGGIMGSKSRARSEFLENQRLKELHKI</sequence>
<dbReference type="InterPro" id="IPR002492">
    <property type="entry name" value="Transposase_Tc1-like"/>
</dbReference>
<keyword evidence="8" id="KW-1185">Reference proteome</keyword>